<dbReference type="PANTHER" id="PTHR30575">
    <property type="entry name" value="PEPTIDASE M20"/>
    <property type="match status" value="1"/>
</dbReference>
<feature type="domain" description="Peptidase M20 dimerisation" evidence="3">
    <location>
        <begin position="203"/>
        <end position="295"/>
    </location>
</feature>
<dbReference type="FunFam" id="3.30.70.360:FF:000004">
    <property type="entry name" value="Peptidase M20 domain-containing protein 2"/>
    <property type="match status" value="1"/>
</dbReference>
<comment type="similarity">
    <text evidence="1 2">Belongs to the peptidase M20A family.</text>
</comment>
<dbReference type="InterPro" id="IPR017439">
    <property type="entry name" value="Amidohydrolase"/>
</dbReference>
<dbReference type="Pfam" id="PF01546">
    <property type="entry name" value="Peptidase_M20"/>
    <property type="match status" value="1"/>
</dbReference>
<keyword evidence="5" id="KW-1185">Reference proteome</keyword>
<dbReference type="OrthoDB" id="6119954at2759"/>
<evidence type="ECO:0000256" key="1">
    <source>
        <dbReference type="ARBA" id="ARBA00006247"/>
    </source>
</evidence>
<evidence type="ECO:0000259" key="3">
    <source>
        <dbReference type="Pfam" id="PF07687"/>
    </source>
</evidence>
<sequence>MAPTVISSIDTLESSQMNNPLDNISDLIAQTISKASSELREPIRHIYTNPELAFEESIAHDTICDFVEKQGYAVTRKAYGVETSFEVISGKGGRLISINAEYDALPGIGHACGHHLIATAGISAFLGLSAILKARGILGRVQLLGTPAEESGGGKLSLLKSGAYKGVDVALMSHPAPAGMLADMAGTKSVTALGGIKFLATKSWIIEYFGKSTHASVSPWDGVNAYDAAVAAHVNIGLIRQQIRPAERVHGCMLEGPKAANVIGQYTKLKYMARSDSKQAVEVLEKKVLACFEAAGLATGCEVKITSESGFSDVVNNKALCERYAEIGNAIESQKIEVFCDKDGTGSTDFGNVSHVVPGLHSMFAVDAPASCGCHQLAFTAATGTEDAFQKALFAGELLARLGLDLIEDNEFYHAVKTEWEDSTRPVAT</sequence>
<organism evidence="4 5">
    <name type="scientific">Coleophoma cylindrospora</name>
    <dbReference type="NCBI Taxonomy" id="1849047"/>
    <lineage>
        <taxon>Eukaryota</taxon>
        <taxon>Fungi</taxon>
        <taxon>Dikarya</taxon>
        <taxon>Ascomycota</taxon>
        <taxon>Pezizomycotina</taxon>
        <taxon>Leotiomycetes</taxon>
        <taxon>Helotiales</taxon>
        <taxon>Dermateaceae</taxon>
        <taxon>Coleophoma</taxon>
    </lineage>
</organism>
<dbReference type="PIRSF" id="PIRSF037226">
    <property type="entry name" value="Amidohydrolase_ACY1L2_prd"/>
    <property type="match status" value="1"/>
</dbReference>
<dbReference type="CDD" id="cd05672">
    <property type="entry name" value="M20_ACY1L2-like"/>
    <property type="match status" value="1"/>
</dbReference>
<dbReference type="Gene3D" id="3.30.70.360">
    <property type="match status" value="1"/>
</dbReference>
<dbReference type="GO" id="GO:0016805">
    <property type="term" value="F:dipeptidase activity"/>
    <property type="evidence" value="ECO:0007669"/>
    <property type="project" value="InterPro"/>
</dbReference>
<dbReference type="InterPro" id="IPR052030">
    <property type="entry name" value="Peptidase_M20/M20A_hydrolases"/>
</dbReference>
<dbReference type="NCBIfam" id="TIGR01891">
    <property type="entry name" value="amidohydrolases"/>
    <property type="match status" value="1"/>
</dbReference>
<dbReference type="AlphaFoldDB" id="A0A3D8QN53"/>
<dbReference type="InterPro" id="IPR017144">
    <property type="entry name" value="Xaa-Arg_dipeptidase"/>
</dbReference>
<reference evidence="4 5" key="1">
    <citation type="journal article" date="2018" name="IMA Fungus">
        <title>IMA Genome-F 9: Draft genome sequence of Annulohypoxylon stygium, Aspergillus mulundensis, Berkeleyomyces basicola (syn. Thielaviopsis basicola), Ceratocystis smalleyi, two Cercospora beticola strains, Coleophoma cylindrospora, Fusarium fracticaudum, Phialophora cf. hyalina, and Morchella septimelata.</title>
        <authorList>
            <person name="Wingfield B.D."/>
            <person name="Bills G.F."/>
            <person name="Dong Y."/>
            <person name="Huang W."/>
            <person name="Nel W.J."/>
            <person name="Swalarsk-Parry B.S."/>
            <person name="Vaghefi N."/>
            <person name="Wilken P.M."/>
            <person name="An Z."/>
            <person name="de Beer Z.W."/>
            <person name="De Vos L."/>
            <person name="Chen L."/>
            <person name="Duong T.A."/>
            <person name="Gao Y."/>
            <person name="Hammerbacher A."/>
            <person name="Kikkert J.R."/>
            <person name="Li Y."/>
            <person name="Li H."/>
            <person name="Li K."/>
            <person name="Li Q."/>
            <person name="Liu X."/>
            <person name="Ma X."/>
            <person name="Naidoo K."/>
            <person name="Pethybridge S.J."/>
            <person name="Sun J."/>
            <person name="Steenkamp E.T."/>
            <person name="van der Nest M.A."/>
            <person name="van Wyk S."/>
            <person name="Wingfield M.J."/>
            <person name="Xiong C."/>
            <person name="Yue Q."/>
            <person name="Zhang X."/>
        </authorList>
    </citation>
    <scope>NUCLEOTIDE SEQUENCE [LARGE SCALE GENOMIC DNA]</scope>
    <source>
        <strain evidence="4 5">BP6252</strain>
    </source>
</reference>
<dbReference type="SUPFAM" id="SSF53187">
    <property type="entry name" value="Zn-dependent exopeptidases"/>
    <property type="match status" value="1"/>
</dbReference>
<dbReference type="Proteomes" id="UP000256645">
    <property type="component" value="Unassembled WGS sequence"/>
</dbReference>
<dbReference type="InterPro" id="IPR036264">
    <property type="entry name" value="Bact_exopeptidase_dim_dom"/>
</dbReference>
<dbReference type="PANTHER" id="PTHR30575:SF8">
    <property type="entry name" value="PEPTIDASE M20 DOMAIN-CONTAINING PROTEIN 2"/>
    <property type="match status" value="1"/>
</dbReference>
<accession>A0A3D8QN53</accession>
<evidence type="ECO:0000256" key="2">
    <source>
        <dbReference type="PIRNR" id="PIRNR037226"/>
    </source>
</evidence>
<dbReference type="EMBL" id="PDLM01000013">
    <property type="protein sequence ID" value="RDW63253.1"/>
    <property type="molecule type" value="Genomic_DNA"/>
</dbReference>
<dbReference type="Gene3D" id="3.40.630.10">
    <property type="entry name" value="Zn peptidases"/>
    <property type="match status" value="1"/>
</dbReference>
<name>A0A3D8QN53_9HELO</name>
<evidence type="ECO:0000313" key="4">
    <source>
        <dbReference type="EMBL" id="RDW63253.1"/>
    </source>
</evidence>
<dbReference type="InterPro" id="IPR002933">
    <property type="entry name" value="Peptidase_M20"/>
</dbReference>
<evidence type="ECO:0000313" key="5">
    <source>
        <dbReference type="Proteomes" id="UP000256645"/>
    </source>
</evidence>
<comment type="caution">
    <text evidence="4">The sequence shown here is derived from an EMBL/GenBank/DDBJ whole genome shotgun (WGS) entry which is preliminary data.</text>
</comment>
<protein>
    <recommendedName>
        <fullName evidence="2">Peptidase M20 domain-containing protein 2</fullName>
    </recommendedName>
</protein>
<dbReference type="Pfam" id="PF07687">
    <property type="entry name" value="M20_dimer"/>
    <property type="match status" value="1"/>
</dbReference>
<dbReference type="SUPFAM" id="SSF55031">
    <property type="entry name" value="Bacterial exopeptidase dimerisation domain"/>
    <property type="match status" value="1"/>
</dbReference>
<dbReference type="InterPro" id="IPR011650">
    <property type="entry name" value="Peptidase_M20_dimer"/>
</dbReference>
<proteinExistence type="inferred from homology"/>
<gene>
    <name evidence="4" type="ORF">BP6252_10798</name>
</gene>